<dbReference type="InterPro" id="IPR020845">
    <property type="entry name" value="AMP-binding_CS"/>
</dbReference>
<evidence type="ECO:0008006" key="7">
    <source>
        <dbReference type="Google" id="ProtNLM"/>
    </source>
</evidence>
<keyword evidence="2" id="KW-0436">Ligase</keyword>
<dbReference type="AlphaFoldDB" id="A0A2T9Y2K5"/>
<dbReference type="EMBL" id="MBFS01003457">
    <property type="protein sequence ID" value="PVU86570.1"/>
    <property type="molecule type" value="Genomic_DNA"/>
</dbReference>
<evidence type="ECO:0000256" key="1">
    <source>
        <dbReference type="ARBA" id="ARBA00006432"/>
    </source>
</evidence>
<sequence>MIFKSKFPKLDIPNIDLPQYCFMEGKRRYCQSRNRLDFAIRDAITGKSMDIYEIESMSIQFASGLVNILGFKKDEVVALFSPNSIYFPIVSFGTMMAGGSITLANHTYTSRELLHQLADSNTKVIATESGLLDTVLKAIKMGNLDIPISKIILIDINPTHTKHGATHIEHFYSNAPVSISRIESKTDAETRVAAIPYSSGTTGVAKGVMLTHKNLITAVIMNSCFSVYDNWFDRKNNPPVYICALPFYHIYGFNSILNLGIANSIGIIVMQRFQIESFLSHIEQYKAEFVNLVPPLVTQISKYPNITNYNLSSIKAIRTGSAPTGKDSLARFYSIFKNIGVVRAYGLTETSPTVVQTLKNHPNDGSSGTLHSNVEAKVVDIDGNQLGYNQVGELCFRGPSIMKGYLNNPEANAKSFDSENFFHTGDIGFVDEKENFHITGRIKELIKYKGFQVPPAELEGLLLKNDNVADSAVIGVYDGEQDTELPKAYIVLASKHSHLSKIKKDQIAQEAKAWLETQVAPHKKLRGGISVIDEIPKNPSGKILRHILKDMDTENASTIHKSKL</sequence>
<dbReference type="STRING" id="133381.A0A2T9Y2K5"/>
<accession>A0A2T9Y2K5</accession>
<dbReference type="PANTHER" id="PTHR24096:SF149">
    <property type="entry name" value="AMP-BINDING DOMAIN-CONTAINING PROTEIN-RELATED"/>
    <property type="match status" value="1"/>
</dbReference>
<dbReference type="PANTHER" id="PTHR24096">
    <property type="entry name" value="LONG-CHAIN-FATTY-ACID--COA LIGASE"/>
    <property type="match status" value="1"/>
</dbReference>
<name>A0A2T9Y2K5_9FUNG</name>
<dbReference type="CDD" id="cd05911">
    <property type="entry name" value="Firefly_Luc_like"/>
    <property type="match status" value="1"/>
</dbReference>
<reference evidence="5 6" key="1">
    <citation type="journal article" date="2018" name="MBio">
        <title>Comparative Genomics Reveals the Core Gene Toolbox for the Fungus-Insect Symbiosis.</title>
        <authorList>
            <person name="Wang Y."/>
            <person name="Stata M."/>
            <person name="Wang W."/>
            <person name="Stajich J.E."/>
            <person name="White M.M."/>
            <person name="Moncalvo J.M."/>
        </authorList>
    </citation>
    <scope>NUCLEOTIDE SEQUENCE [LARGE SCALE GENOMIC DNA]</scope>
    <source>
        <strain evidence="5 6">SC-DP-2</strain>
    </source>
</reference>
<organism evidence="5 6">
    <name type="scientific">Smittium megazygosporum</name>
    <dbReference type="NCBI Taxonomy" id="133381"/>
    <lineage>
        <taxon>Eukaryota</taxon>
        <taxon>Fungi</taxon>
        <taxon>Fungi incertae sedis</taxon>
        <taxon>Zoopagomycota</taxon>
        <taxon>Kickxellomycotina</taxon>
        <taxon>Harpellomycetes</taxon>
        <taxon>Harpellales</taxon>
        <taxon>Legeriomycetaceae</taxon>
        <taxon>Smittium</taxon>
    </lineage>
</organism>
<dbReference type="Pfam" id="PF00501">
    <property type="entry name" value="AMP-binding"/>
    <property type="match status" value="1"/>
</dbReference>
<proteinExistence type="inferred from homology"/>
<keyword evidence="6" id="KW-1185">Reference proteome</keyword>
<protein>
    <recommendedName>
        <fullName evidence="7">AMP-dependent synthetase/ligase domain-containing protein</fullName>
    </recommendedName>
</protein>
<evidence type="ECO:0000259" key="4">
    <source>
        <dbReference type="Pfam" id="PF13193"/>
    </source>
</evidence>
<dbReference type="OrthoDB" id="10253115at2759"/>
<gene>
    <name evidence="5" type="ORF">BB560_006660</name>
</gene>
<dbReference type="Gene3D" id="3.40.50.980">
    <property type="match status" value="2"/>
</dbReference>
<dbReference type="InterPro" id="IPR025110">
    <property type="entry name" value="AMP-bd_C"/>
</dbReference>
<evidence type="ECO:0000259" key="3">
    <source>
        <dbReference type="Pfam" id="PF00501"/>
    </source>
</evidence>
<dbReference type="SUPFAM" id="SSF56801">
    <property type="entry name" value="Acetyl-CoA synthetase-like"/>
    <property type="match status" value="1"/>
</dbReference>
<evidence type="ECO:0000256" key="2">
    <source>
        <dbReference type="ARBA" id="ARBA00022598"/>
    </source>
</evidence>
<comment type="caution">
    <text evidence="5">The sequence shown here is derived from an EMBL/GenBank/DDBJ whole genome shotgun (WGS) entry which is preliminary data.</text>
</comment>
<feature type="domain" description="AMP-dependent synthetase/ligase" evidence="3">
    <location>
        <begin position="49"/>
        <end position="406"/>
    </location>
</feature>
<comment type="similarity">
    <text evidence="1">Belongs to the ATP-dependent AMP-binding enzyme family.</text>
</comment>
<dbReference type="Gene3D" id="3.30.300.30">
    <property type="match status" value="1"/>
</dbReference>
<dbReference type="InterPro" id="IPR045851">
    <property type="entry name" value="AMP-bd_C_sf"/>
</dbReference>
<dbReference type="GO" id="GO:0016405">
    <property type="term" value="F:CoA-ligase activity"/>
    <property type="evidence" value="ECO:0007669"/>
    <property type="project" value="TreeGrafter"/>
</dbReference>
<dbReference type="Gene3D" id="2.30.38.10">
    <property type="entry name" value="Luciferase, Domain 3"/>
    <property type="match status" value="1"/>
</dbReference>
<feature type="domain" description="AMP-binding enzyme C-terminal" evidence="4">
    <location>
        <begin position="457"/>
        <end position="542"/>
    </location>
</feature>
<evidence type="ECO:0000313" key="6">
    <source>
        <dbReference type="Proteomes" id="UP000245609"/>
    </source>
</evidence>
<evidence type="ECO:0000313" key="5">
    <source>
        <dbReference type="EMBL" id="PVU86570.1"/>
    </source>
</evidence>
<dbReference type="InterPro" id="IPR000873">
    <property type="entry name" value="AMP-dep_synth/lig_dom"/>
</dbReference>
<dbReference type="Proteomes" id="UP000245609">
    <property type="component" value="Unassembled WGS sequence"/>
</dbReference>
<dbReference type="PROSITE" id="PS00455">
    <property type="entry name" value="AMP_BINDING"/>
    <property type="match status" value="1"/>
</dbReference>
<dbReference type="Pfam" id="PF13193">
    <property type="entry name" value="AMP-binding_C"/>
    <property type="match status" value="1"/>
</dbReference>